<dbReference type="InterPro" id="IPR000073">
    <property type="entry name" value="AB_hydrolase_1"/>
</dbReference>
<evidence type="ECO:0000256" key="4">
    <source>
        <dbReference type="SAM" id="SignalP"/>
    </source>
</evidence>
<dbReference type="Pfam" id="PF08386">
    <property type="entry name" value="Abhydrolase_4"/>
    <property type="match status" value="1"/>
</dbReference>
<feature type="chain" id="PRO_5031495935" evidence="4">
    <location>
        <begin position="27"/>
        <end position="531"/>
    </location>
</feature>
<feature type="domain" description="Peptidase S33 tripeptidyl aminopeptidase-like C-terminal" evidence="6">
    <location>
        <begin position="391"/>
        <end position="482"/>
    </location>
</feature>
<evidence type="ECO:0000256" key="3">
    <source>
        <dbReference type="ARBA" id="ARBA00022801"/>
    </source>
</evidence>
<keyword evidence="8" id="KW-1185">Reference proteome</keyword>
<dbReference type="InterPro" id="IPR029058">
    <property type="entry name" value="AB_hydrolase_fold"/>
</dbReference>
<dbReference type="Pfam" id="PF00561">
    <property type="entry name" value="Abhydrolase_1"/>
    <property type="match status" value="1"/>
</dbReference>
<dbReference type="PANTHER" id="PTHR43248">
    <property type="entry name" value="2-SUCCINYL-6-HYDROXY-2,4-CYCLOHEXADIENE-1-CARBOXYLATE SYNTHASE"/>
    <property type="match status" value="1"/>
</dbReference>
<evidence type="ECO:0000313" key="8">
    <source>
        <dbReference type="Proteomes" id="UP000588112"/>
    </source>
</evidence>
<comment type="similarity">
    <text evidence="1">Belongs to the peptidase S33 family.</text>
</comment>
<dbReference type="GO" id="GO:0016787">
    <property type="term" value="F:hydrolase activity"/>
    <property type="evidence" value="ECO:0007669"/>
    <property type="project" value="UniProtKB-KW"/>
</dbReference>
<evidence type="ECO:0000313" key="7">
    <source>
        <dbReference type="EMBL" id="MBB5629098.1"/>
    </source>
</evidence>
<organism evidence="7 8">
    <name type="scientific">Sphaerisporangium krabiense</name>
    <dbReference type="NCBI Taxonomy" id="763782"/>
    <lineage>
        <taxon>Bacteria</taxon>
        <taxon>Bacillati</taxon>
        <taxon>Actinomycetota</taxon>
        <taxon>Actinomycetes</taxon>
        <taxon>Streptosporangiales</taxon>
        <taxon>Streptosporangiaceae</taxon>
        <taxon>Sphaerisporangium</taxon>
    </lineage>
</organism>
<protein>
    <submittedName>
        <fullName evidence="7">Pimeloyl-ACP methyl ester carboxylesterase</fullName>
    </submittedName>
</protein>
<keyword evidence="2 4" id="KW-0732">Signal</keyword>
<dbReference type="InterPro" id="IPR051601">
    <property type="entry name" value="Serine_prot/Carboxylest_S33"/>
</dbReference>
<evidence type="ECO:0000259" key="5">
    <source>
        <dbReference type="Pfam" id="PF00561"/>
    </source>
</evidence>
<proteinExistence type="inferred from homology"/>
<dbReference type="EMBL" id="JACHBR010000001">
    <property type="protein sequence ID" value="MBB5629098.1"/>
    <property type="molecule type" value="Genomic_DNA"/>
</dbReference>
<dbReference type="PANTHER" id="PTHR43248:SF29">
    <property type="entry name" value="TRIPEPTIDYL AMINOPEPTIDASE"/>
    <property type="match status" value="1"/>
</dbReference>
<accession>A0A7W8Z8K8</accession>
<dbReference type="Proteomes" id="UP000588112">
    <property type="component" value="Unassembled WGS sequence"/>
</dbReference>
<evidence type="ECO:0000256" key="2">
    <source>
        <dbReference type="ARBA" id="ARBA00022729"/>
    </source>
</evidence>
<keyword evidence="3" id="KW-0378">Hydrolase</keyword>
<dbReference type="SUPFAM" id="SSF53474">
    <property type="entry name" value="alpha/beta-Hydrolases"/>
    <property type="match status" value="1"/>
</dbReference>
<sequence>MRRTVPILAALLGVLISLLPAVPAAAGPAPLAWSPCPEDAAVRCATLTLPVNWDAPRGPVFRMAVARRPAADPAARVGTLVINPGGPGNSGVDAVLTNWLGLSPELLRRFDVVGFDPRGVGRSNPVLCSLRLAMAAPDPLMADQAAFDRRLAYNARYRDDCRARTGPLYDRVDSASVVRDLDALRAALGEPRLTFYGVSYGTLIGQLYAERFPGRVRALALDSNMDHSLGTAAMLDTDTWTTQDSFDQFAAWCARSAECALHGRDVRALWRDLLERAGRGELPDPADPGVPLAPVMLIYQVFNAFYAPGWPAVAEFLRALDAGTSARPAAAPAVPEEPEEPEDEVFNDATQVVCQDFWLPIRDHREFARHLRRLETIAPDMRMSPVSVALTVACLGQPAPVPNPQHRLRVDGSPPLLLVNGRHDPAAGYPWALSTARQIGDEARLLTYDGAGHGMYGRTPCVTGAVDRYLVSLAVPAPGAHCAAAPMTGPAPSPARAGLTARPQWPVAPSMLSRSRSACPLCRAYSWTMTE</sequence>
<reference evidence="7 8" key="1">
    <citation type="submission" date="2020-08" db="EMBL/GenBank/DDBJ databases">
        <title>Sequencing the genomes of 1000 actinobacteria strains.</title>
        <authorList>
            <person name="Klenk H.-P."/>
        </authorList>
    </citation>
    <scope>NUCLEOTIDE SEQUENCE [LARGE SCALE GENOMIC DNA]</scope>
    <source>
        <strain evidence="7 8">DSM 45790</strain>
    </source>
</reference>
<gene>
    <name evidence="7" type="ORF">BJ981_004797</name>
</gene>
<comment type="caution">
    <text evidence="7">The sequence shown here is derived from an EMBL/GenBank/DDBJ whole genome shotgun (WGS) entry which is preliminary data.</text>
</comment>
<dbReference type="RefSeq" id="WP_204069981.1">
    <property type="nucleotide sequence ID" value="NZ_BOOS01000001.1"/>
</dbReference>
<evidence type="ECO:0000259" key="6">
    <source>
        <dbReference type="Pfam" id="PF08386"/>
    </source>
</evidence>
<dbReference type="AlphaFoldDB" id="A0A7W8Z8K8"/>
<evidence type="ECO:0000256" key="1">
    <source>
        <dbReference type="ARBA" id="ARBA00010088"/>
    </source>
</evidence>
<dbReference type="Gene3D" id="3.40.50.1820">
    <property type="entry name" value="alpha/beta hydrolase"/>
    <property type="match status" value="1"/>
</dbReference>
<feature type="signal peptide" evidence="4">
    <location>
        <begin position="1"/>
        <end position="26"/>
    </location>
</feature>
<dbReference type="InterPro" id="IPR013595">
    <property type="entry name" value="Pept_S33_TAP-like_C"/>
</dbReference>
<name>A0A7W8Z8K8_9ACTN</name>
<feature type="domain" description="AB hydrolase-1" evidence="5">
    <location>
        <begin position="79"/>
        <end position="272"/>
    </location>
</feature>